<feature type="signal peptide" evidence="2">
    <location>
        <begin position="1"/>
        <end position="25"/>
    </location>
</feature>
<dbReference type="EMBL" id="JARPXM010000005">
    <property type="protein sequence ID" value="MDT2537883.1"/>
    <property type="molecule type" value="Genomic_DNA"/>
</dbReference>
<organism evidence="3 4">
    <name type="scientific">Enterococcus raffinosus</name>
    <dbReference type="NCBI Taxonomy" id="71452"/>
    <lineage>
        <taxon>Bacteria</taxon>
        <taxon>Bacillati</taxon>
        <taxon>Bacillota</taxon>
        <taxon>Bacilli</taxon>
        <taxon>Lactobacillales</taxon>
        <taxon>Enterococcaceae</taxon>
        <taxon>Enterococcus</taxon>
    </lineage>
</organism>
<feature type="region of interest" description="Disordered" evidence="1">
    <location>
        <begin position="39"/>
        <end position="94"/>
    </location>
</feature>
<feature type="compositionally biased region" description="Low complexity" evidence="1">
    <location>
        <begin position="41"/>
        <end position="55"/>
    </location>
</feature>
<feature type="chain" id="PRO_5043477156" description="Fibronectin type-III domain-containing protein" evidence="2">
    <location>
        <begin position="26"/>
        <end position="736"/>
    </location>
</feature>
<gene>
    <name evidence="3" type="ORF">P7D78_07085</name>
</gene>
<protein>
    <recommendedName>
        <fullName evidence="5">Fibronectin type-III domain-containing protein</fullName>
    </recommendedName>
</protein>
<comment type="caution">
    <text evidence="3">The sequence shown here is derived from an EMBL/GenBank/DDBJ whole genome shotgun (WGS) entry which is preliminary data.</text>
</comment>
<evidence type="ECO:0000256" key="2">
    <source>
        <dbReference type="SAM" id="SignalP"/>
    </source>
</evidence>
<evidence type="ECO:0000256" key="1">
    <source>
        <dbReference type="SAM" id="MobiDB-lite"/>
    </source>
</evidence>
<dbReference type="GeneID" id="67040864"/>
<proteinExistence type="predicted"/>
<sequence>MRKWRIPIIFLLFFVNFGNSQFVRAETIDSEVIAEKTVVQSSSELENSTENNSSLNDKETQETTSTEGDLLDREDNIDENERADVEEETAHTRSAVNQTYDGQWMIVNTLSELQTALKDKEPYIKLASSQEDFVIGSANVPITADVTIDGNNRQISYTGGRAFNSSTANLTITLQNMTFGSPDYTLSASGLYGIMQSDSATQLHIENVNYYSSTTAQPFYLRHLNSKIYFHGTNRFMQQKADGSVATGQEFAECNNFEFVAGSHTTIVQNTNDALGSLWMPSNPSSITVGEEAEADITSNHNFIYCDGTNNSVITLGKNSKFSVKGTNADKGYFYYFDKPAFITVGEGAEFSVAYPHFMKLAAGSAIKFLPDSIGNFDISQDESVFDRGVGTNSTFEIDNAKQIRFKAKAGTTYNPIGFSSSSSIFSFSAFGEDTDRYDVVTDEAILPQKLTPQCDNGTWNVTTNTISRSVGPRTPDFTAEEKTTLKNAESITLNRLNQPVELLKVDQEIATHEATFKLSDYQLHGNDNLIKEVDFKLYSKETESPETENEGFVDYQTANLDSTVTFSDLKDRTEYWLYVRIVCDPDSQSSQWLKIPFKTEQEMINVSFPVEVAFYSEKSEGQQKIREAKEYQIENHSSFPVTVQATDFQELSNPTGINLLPKADATNKKDLLLNLTEGNQSIGVLTKSLKDAPLNFEELAGYSSTKLGFSGIYYGDEKTKHQVQYRLTMTAERKD</sequence>
<reference evidence="3" key="1">
    <citation type="submission" date="2023-03" db="EMBL/GenBank/DDBJ databases">
        <authorList>
            <person name="Shen W."/>
            <person name="Cai J."/>
        </authorList>
    </citation>
    <scope>NUCLEOTIDE SEQUENCE</scope>
    <source>
        <strain evidence="3">B646-2</strain>
    </source>
</reference>
<keyword evidence="2" id="KW-0732">Signal</keyword>
<evidence type="ECO:0008006" key="5">
    <source>
        <dbReference type="Google" id="ProtNLM"/>
    </source>
</evidence>
<name>A0AAW8SSQ2_9ENTE</name>
<dbReference type="AlphaFoldDB" id="A0AAW8SSQ2"/>
<dbReference type="RefSeq" id="WP_010745553.1">
    <property type="nucleotide sequence ID" value="NZ_BAAAXM010000052.1"/>
</dbReference>
<evidence type="ECO:0000313" key="3">
    <source>
        <dbReference type="EMBL" id="MDT2537883.1"/>
    </source>
</evidence>
<feature type="compositionally biased region" description="Basic and acidic residues" evidence="1">
    <location>
        <begin position="70"/>
        <end position="91"/>
    </location>
</feature>
<evidence type="ECO:0000313" key="4">
    <source>
        <dbReference type="Proteomes" id="UP001249240"/>
    </source>
</evidence>
<accession>A0AAW8SSQ2</accession>
<dbReference type="Proteomes" id="UP001249240">
    <property type="component" value="Unassembled WGS sequence"/>
</dbReference>